<evidence type="ECO:0000256" key="2">
    <source>
        <dbReference type="PROSITE-ProRule" id="PRU00267"/>
    </source>
</evidence>
<evidence type="ECO:0000313" key="7">
    <source>
        <dbReference type="Proteomes" id="UP000011082"/>
    </source>
</evidence>
<dbReference type="InterPro" id="IPR009071">
    <property type="entry name" value="HMG_box_dom"/>
</dbReference>
<dbReference type="STRING" id="993615.L2GLE3"/>
<sequence>MVKRIKDKNAPKRPLTGFLLYGNYLRASDENIKTLPVTQQATAIAQMWKELNESTKQKYNQQSEKLKEQYKKAMEAYEKSDAYKEFQKTLAEDKSGNSKGAKKKRQGSTKMSGYRLFVKENKDNVDDGLNEEDAGKKHIAKCGMKWKKLSEAERQAYNDRAAQMNPEQLASGDHAMTDDEE</sequence>
<dbReference type="CDD" id="cd00084">
    <property type="entry name" value="HMG-box_SF"/>
    <property type="match status" value="1"/>
</dbReference>
<dbReference type="GO" id="GO:0005634">
    <property type="term" value="C:nucleus"/>
    <property type="evidence" value="ECO:0007669"/>
    <property type="project" value="UniProtKB-UniRule"/>
</dbReference>
<keyword evidence="7" id="KW-1185">Reference proteome</keyword>
<dbReference type="OrthoDB" id="1919336at2759"/>
<dbReference type="SMART" id="SM00398">
    <property type="entry name" value="HMG"/>
    <property type="match status" value="2"/>
</dbReference>
<dbReference type="Pfam" id="PF00505">
    <property type="entry name" value="HMG_box"/>
    <property type="match status" value="1"/>
</dbReference>
<dbReference type="Proteomes" id="UP000011082">
    <property type="component" value="Unassembled WGS sequence"/>
</dbReference>
<keyword evidence="2" id="KW-0539">Nucleus</keyword>
<evidence type="ECO:0000256" key="1">
    <source>
        <dbReference type="ARBA" id="ARBA00023125"/>
    </source>
</evidence>
<dbReference type="InterPro" id="IPR036910">
    <property type="entry name" value="HMG_box_dom_sf"/>
</dbReference>
<proteinExistence type="predicted"/>
<evidence type="ECO:0000313" key="6">
    <source>
        <dbReference type="EMBL" id="ELA41464.1"/>
    </source>
</evidence>
<evidence type="ECO:0000256" key="4">
    <source>
        <dbReference type="SAM" id="MobiDB-lite"/>
    </source>
</evidence>
<feature type="region of interest" description="Disordered" evidence="4">
    <location>
        <begin position="88"/>
        <end position="134"/>
    </location>
</feature>
<feature type="domain" description="HMG box" evidence="5">
    <location>
        <begin position="11"/>
        <end position="78"/>
    </location>
</feature>
<dbReference type="SUPFAM" id="SSF47095">
    <property type="entry name" value="HMG-box"/>
    <property type="match status" value="2"/>
</dbReference>
<protein>
    <recommendedName>
        <fullName evidence="5">HMG box domain-containing protein</fullName>
    </recommendedName>
</protein>
<dbReference type="HOGENOM" id="CLU_124554_0_0_1"/>
<dbReference type="InterPro" id="IPR050342">
    <property type="entry name" value="HMGB"/>
</dbReference>
<accession>L2GLE3</accession>
<feature type="region of interest" description="Disordered" evidence="4">
    <location>
        <begin position="157"/>
        <end position="181"/>
    </location>
</feature>
<keyword evidence="3" id="KW-0175">Coiled coil</keyword>
<dbReference type="GO" id="GO:0003677">
    <property type="term" value="F:DNA binding"/>
    <property type="evidence" value="ECO:0007669"/>
    <property type="project" value="UniProtKB-UniRule"/>
</dbReference>
<keyword evidence="1 2" id="KW-0238">DNA-binding</keyword>
<name>L2GLE3_VITCO</name>
<feature type="coiled-coil region" evidence="3">
    <location>
        <begin position="49"/>
        <end position="80"/>
    </location>
</feature>
<dbReference type="VEuPathDB" id="MicrosporidiaDB:VICG_01448"/>
<gene>
    <name evidence="6" type="ORF">VICG_01448</name>
</gene>
<organism evidence="6 7">
    <name type="scientific">Vittaforma corneae (strain ATCC 50505)</name>
    <name type="common">Microsporidian parasite</name>
    <name type="synonym">Nosema corneum</name>
    <dbReference type="NCBI Taxonomy" id="993615"/>
    <lineage>
        <taxon>Eukaryota</taxon>
        <taxon>Fungi</taxon>
        <taxon>Fungi incertae sedis</taxon>
        <taxon>Microsporidia</taxon>
        <taxon>Nosematidae</taxon>
        <taxon>Vittaforma</taxon>
    </lineage>
</organism>
<dbReference type="EMBL" id="JH370143">
    <property type="protein sequence ID" value="ELA41464.1"/>
    <property type="molecule type" value="Genomic_DNA"/>
</dbReference>
<dbReference type="InParanoid" id="L2GLE3"/>
<evidence type="ECO:0000256" key="3">
    <source>
        <dbReference type="SAM" id="Coils"/>
    </source>
</evidence>
<dbReference type="Pfam" id="PF09011">
    <property type="entry name" value="HMG_box_2"/>
    <property type="match status" value="1"/>
</dbReference>
<evidence type="ECO:0000259" key="5">
    <source>
        <dbReference type="PROSITE" id="PS50118"/>
    </source>
</evidence>
<dbReference type="GeneID" id="19882159"/>
<dbReference type="Gene3D" id="1.10.30.10">
    <property type="entry name" value="High mobility group box domain"/>
    <property type="match status" value="2"/>
</dbReference>
<feature type="DNA-binding region" description="HMG box" evidence="2">
    <location>
        <begin position="11"/>
        <end position="78"/>
    </location>
</feature>
<dbReference type="RefSeq" id="XP_007604894.1">
    <property type="nucleotide sequence ID" value="XM_007604832.1"/>
</dbReference>
<dbReference type="PROSITE" id="PS50118">
    <property type="entry name" value="HMG_BOX_2"/>
    <property type="match status" value="1"/>
</dbReference>
<dbReference type="PANTHER" id="PTHR48112">
    <property type="entry name" value="HIGH MOBILITY GROUP PROTEIN DSP1"/>
    <property type="match status" value="1"/>
</dbReference>
<reference evidence="7" key="1">
    <citation type="submission" date="2011-05" db="EMBL/GenBank/DDBJ databases">
        <title>The genome sequence of Vittaforma corneae strain ATCC 50505.</title>
        <authorList>
            <consortium name="The Broad Institute Genome Sequencing Platform"/>
            <person name="Cuomo C."/>
            <person name="Didier E."/>
            <person name="Bowers L."/>
            <person name="Young S.K."/>
            <person name="Zeng Q."/>
            <person name="Gargeya S."/>
            <person name="Fitzgerald M."/>
            <person name="Haas B."/>
            <person name="Abouelleil A."/>
            <person name="Alvarado L."/>
            <person name="Arachchi H.M."/>
            <person name="Berlin A."/>
            <person name="Chapman S.B."/>
            <person name="Gearin G."/>
            <person name="Goldberg J."/>
            <person name="Griggs A."/>
            <person name="Gujja S."/>
            <person name="Hansen M."/>
            <person name="Heiman D."/>
            <person name="Howarth C."/>
            <person name="Larimer J."/>
            <person name="Lui A."/>
            <person name="MacDonald P.J.P."/>
            <person name="McCowen C."/>
            <person name="Montmayeur A."/>
            <person name="Murphy C."/>
            <person name="Neiman D."/>
            <person name="Pearson M."/>
            <person name="Priest M."/>
            <person name="Roberts A."/>
            <person name="Saif S."/>
            <person name="Shea T."/>
            <person name="Sisk P."/>
            <person name="Stolte C."/>
            <person name="Sykes S."/>
            <person name="Wortman J."/>
            <person name="Nusbaum C."/>
            <person name="Birren B."/>
        </authorList>
    </citation>
    <scope>NUCLEOTIDE SEQUENCE [LARGE SCALE GENOMIC DNA]</scope>
    <source>
        <strain evidence="7">ATCC 50505</strain>
    </source>
</reference>
<dbReference type="OMA" id="QDCEAIG"/>
<dbReference type="AlphaFoldDB" id="L2GLE3"/>